<comment type="caution">
    <text evidence="1">The sequence shown here is derived from an EMBL/GenBank/DDBJ whole genome shotgun (WGS) entry which is preliminary data.</text>
</comment>
<proteinExistence type="predicted"/>
<reference evidence="1" key="1">
    <citation type="submission" date="2021-01" db="EMBL/GenBank/DDBJ databases">
        <title>Adiantum capillus-veneris genome.</title>
        <authorList>
            <person name="Fang Y."/>
            <person name="Liao Q."/>
        </authorList>
    </citation>
    <scope>NUCLEOTIDE SEQUENCE</scope>
    <source>
        <strain evidence="1">H3</strain>
        <tissue evidence="1">Leaf</tissue>
    </source>
</reference>
<protein>
    <submittedName>
        <fullName evidence="1">Uncharacterized protein</fullName>
    </submittedName>
</protein>
<evidence type="ECO:0000313" key="1">
    <source>
        <dbReference type="EMBL" id="KAI5070082.1"/>
    </source>
</evidence>
<accession>A0A9D4ULR4</accession>
<dbReference type="AlphaFoldDB" id="A0A9D4ULR4"/>
<evidence type="ECO:0000313" key="2">
    <source>
        <dbReference type="Proteomes" id="UP000886520"/>
    </source>
</evidence>
<sequence length="81" mass="8717">MMTVIIIFFFFLLLLVIKGSLKQLYQFYGSSTLPTKLIAQRGIDLSISLSCPKEGPGAARISLVLPADGECASLIVGLILT</sequence>
<organism evidence="1 2">
    <name type="scientific">Adiantum capillus-veneris</name>
    <name type="common">Maidenhair fern</name>
    <dbReference type="NCBI Taxonomy" id="13818"/>
    <lineage>
        <taxon>Eukaryota</taxon>
        <taxon>Viridiplantae</taxon>
        <taxon>Streptophyta</taxon>
        <taxon>Embryophyta</taxon>
        <taxon>Tracheophyta</taxon>
        <taxon>Polypodiopsida</taxon>
        <taxon>Polypodiidae</taxon>
        <taxon>Polypodiales</taxon>
        <taxon>Pteridineae</taxon>
        <taxon>Pteridaceae</taxon>
        <taxon>Vittarioideae</taxon>
        <taxon>Adiantum</taxon>
    </lineage>
</organism>
<dbReference type="Proteomes" id="UP000886520">
    <property type="component" value="Chromosome 14"/>
</dbReference>
<keyword evidence="2" id="KW-1185">Reference proteome</keyword>
<name>A0A9D4ULR4_ADICA</name>
<dbReference type="EMBL" id="JABFUD020000014">
    <property type="protein sequence ID" value="KAI5070082.1"/>
    <property type="molecule type" value="Genomic_DNA"/>
</dbReference>
<gene>
    <name evidence="1" type="ORF">GOP47_0014425</name>
</gene>